<evidence type="ECO:0000256" key="1">
    <source>
        <dbReference type="SAM" id="MobiDB-lite"/>
    </source>
</evidence>
<evidence type="ECO:0000259" key="2">
    <source>
        <dbReference type="PROSITE" id="PS50234"/>
    </source>
</evidence>
<dbReference type="SMART" id="SM00327">
    <property type="entry name" value="VWA"/>
    <property type="match status" value="1"/>
</dbReference>
<reference evidence="3" key="1">
    <citation type="journal article" date="2018" name="DNA Res.">
        <title>Multiple hybrid de novo genome assembly of finger millet, an orphan allotetraploid crop.</title>
        <authorList>
            <person name="Hatakeyama M."/>
            <person name="Aluri S."/>
            <person name="Balachadran M.T."/>
            <person name="Sivarajan S.R."/>
            <person name="Patrignani A."/>
            <person name="Gruter S."/>
            <person name="Poveda L."/>
            <person name="Shimizu-Inatsugi R."/>
            <person name="Baeten J."/>
            <person name="Francoijs K.J."/>
            <person name="Nataraja K.N."/>
            <person name="Reddy Y.A.N."/>
            <person name="Phadnis S."/>
            <person name="Ravikumar R.L."/>
            <person name="Schlapbach R."/>
            <person name="Sreeman S.M."/>
            <person name="Shimizu K.K."/>
        </authorList>
    </citation>
    <scope>NUCLEOTIDE SEQUENCE</scope>
</reference>
<feature type="domain" description="VWFA" evidence="2">
    <location>
        <begin position="238"/>
        <end position="408"/>
    </location>
</feature>
<protein>
    <recommendedName>
        <fullName evidence="2">VWFA domain-containing protein</fullName>
    </recommendedName>
</protein>
<comment type="caution">
    <text evidence="3">The sequence shown here is derived from an EMBL/GenBank/DDBJ whole genome shotgun (WGS) entry which is preliminary data.</text>
</comment>
<dbReference type="PANTHER" id="PTHR10579:SF125">
    <property type="entry name" value="VWFA DOMAIN-CONTAINING PROTEIN"/>
    <property type="match status" value="1"/>
</dbReference>
<dbReference type="PANTHER" id="PTHR10579">
    <property type="entry name" value="CALCIUM-ACTIVATED CHLORIDE CHANNEL REGULATOR"/>
    <property type="match status" value="1"/>
</dbReference>
<evidence type="ECO:0000313" key="4">
    <source>
        <dbReference type="Proteomes" id="UP001054889"/>
    </source>
</evidence>
<dbReference type="Pfam" id="PF00092">
    <property type="entry name" value="VWA"/>
    <property type="match status" value="1"/>
</dbReference>
<dbReference type="Proteomes" id="UP001054889">
    <property type="component" value="Unassembled WGS sequence"/>
</dbReference>
<dbReference type="InterPro" id="IPR002035">
    <property type="entry name" value="VWF_A"/>
</dbReference>
<dbReference type="SUPFAM" id="SSF53300">
    <property type="entry name" value="vWA-like"/>
    <property type="match status" value="1"/>
</dbReference>
<feature type="region of interest" description="Disordered" evidence="1">
    <location>
        <begin position="180"/>
        <end position="202"/>
    </location>
</feature>
<keyword evidence="4" id="KW-1185">Reference proteome</keyword>
<sequence>MGHSKFLSTALCTHSTNSTATVQQVVIEVMMAETPSSLLDPTAIDHKIVMQEDAEEDDARVALFGLVATPVDLDGDDMGVECSPGRSNTMTGSLQDGSKVAVKKLIDTHDSNTEFSAEAYNQISACTEIALMSVQDEPEDRPTISEILEILRSNKRFQTRATEFMGPYSTGDMFNDDEKPIDPGSNKAKPLPGFTDDDGGRVSVKADHSKAAPLEATTISVQVEVTSSTSVAGRAPLDLVVALDVSNHMCDDGKLDRFKLTIEFFVEKLSPMDRVSIVTFSSIARACPLHAMSEVGKFYTMGIVDGLIASGDANIKAGLETAHEVLVGRQYMDRRAASIFLLSDGHEDHGDASQVSRSWNFPIYTFGLGADANMHLLHHLAGSSNGGTFNYLPDNGEMTVLHMVFEQMMEGLLEVVAAGLCLILSKPDGEIHDLDTIDKVESYSYSQETDRRSCTVTIMFGNLLGGQVRKVDADLLLFEADGSDYEADILDVSVAYQNSQRIRQPFKIQTLRITRSDADHTYP</sequence>
<proteinExistence type="predicted"/>
<dbReference type="PROSITE" id="PS50234">
    <property type="entry name" value="VWFA"/>
    <property type="match status" value="1"/>
</dbReference>
<dbReference type="Gene3D" id="3.40.50.410">
    <property type="entry name" value="von Willebrand factor, type A domain"/>
    <property type="match status" value="1"/>
</dbReference>
<dbReference type="InterPro" id="IPR051266">
    <property type="entry name" value="CLCR"/>
</dbReference>
<evidence type="ECO:0000313" key="3">
    <source>
        <dbReference type="EMBL" id="GJN37973.1"/>
    </source>
</evidence>
<organism evidence="3 4">
    <name type="scientific">Eleusine coracana subsp. coracana</name>
    <dbReference type="NCBI Taxonomy" id="191504"/>
    <lineage>
        <taxon>Eukaryota</taxon>
        <taxon>Viridiplantae</taxon>
        <taxon>Streptophyta</taxon>
        <taxon>Embryophyta</taxon>
        <taxon>Tracheophyta</taxon>
        <taxon>Spermatophyta</taxon>
        <taxon>Magnoliopsida</taxon>
        <taxon>Liliopsida</taxon>
        <taxon>Poales</taxon>
        <taxon>Poaceae</taxon>
        <taxon>PACMAD clade</taxon>
        <taxon>Chloridoideae</taxon>
        <taxon>Cynodonteae</taxon>
        <taxon>Eleusininae</taxon>
        <taxon>Eleusine</taxon>
    </lineage>
</organism>
<accession>A0AAV5FT47</accession>
<dbReference type="EMBL" id="BQKI01000095">
    <property type="protein sequence ID" value="GJN37973.1"/>
    <property type="molecule type" value="Genomic_DNA"/>
</dbReference>
<gene>
    <name evidence="3" type="primary">gb26978</name>
    <name evidence="3" type="ORF">PR202_gb26978</name>
</gene>
<reference evidence="3" key="2">
    <citation type="submission" date="2021-12" db="EMBL/GenBank/DDBJ databases">
        <title>Resequencing data analysis of finger millet.</title>
        <authorList>
            <person name="Hatakeyama M."/>
            <person name="Aluri S."/>
            <person name="Balachadran M.T."/>
            <person name="Sivarajan S.R."/>
            <person name="Poveda L."/>
            <person name="Shimizu-Inatsugi R."/>
            <person name="Schlapbach R."/>
            <person name="Sreeman S.M."/>
            <person name="Shimizu K.K."/>
        </authorList>
    </citation>
    <scope>NUCLEOTIDE SEQUENCE</scope>
</reference>
<dbReference type="InterPro" id="IPR036465">
    <property type="entry name" value="vWFA_dom_sf"/>
</dbReference>
<name>A0AAV5FT47_ELECO</name>
<dbReference type="AlphaFoldDB" id="A0AAV5FT47"/>